<name>A0ABU6SFT2_9FABA</name>
<dbReference type="Gene3D" id="1.10.510.10">
    <property type="entry name" value="Transferase(Phosphotransferase) domain 1"/>
    <property type="match status" value="1"/>
</dbReference>
<evidence type="ECO:0000313" key="1">
    <source>
        <dbReference type="EMBL" id="MED6134984.1"/>
    </source>
</evidence>
<evidence type="ECO:0000313" key="2">
    <source>
        <dbReference type="Proteomes" id="UP001341840"/>
    </source>
</evidence>
<dbReference type="PANTHER" id="PTHR31694:SF12">
    <property type="entry name" value="DESICCATION-LIKE PROTEIN"/>
    <property type="match status" value="1"/>
</dbReference>
<dbReference type="InterPro" id="IPR011009">
    <property type="entry name" value="Kinase-like_dom_sf"/>
</dbReference>
<accession>A0ABU6SFT2</accession>
<evidence type="ECO:0008006" key="3">
    <source>
        <dbReference type="Google" id="ProtNLM"/>
    </source>
</evidence>
<organism evidence="1 2">
    <name type="scientific">Stylosanthes scabra</name>
    <dbReference type="NCBI Taxonomy" id="79078"/>
    <lineage>
        <taxon>Eukaryota</taxon>
        <taxon>Viridiplantae</taxon>
        <taxon>Streptophyta</taxon>
        <taxon>Embryophyta</taxon>
        <taxon>Tracheophyta</taxon>
        <taxon>Spermatophyta</taxon>
        <taxon>Magnoliopsida</taxon>
        <taxon>eudicotyledons</taxon>
        <taxon>Gunneridae</taxon>
        <taxon>Pentapetalae</taxon>
        <taxon>rosids</taxon>
        <taxon>fabids</taxon>
        <taxon>Fabales</taxon>
        <taxon>Fabaceae</taxon>
        <taxon>Papilionoideae</taxon>
        <taxon>50 kb inversion clade</taxon>
        <taxon>dalbergioids sensu lato</taxon>
        <taxon>Dalbergieae</taxon>
        <taxon>Pterocarpus clade</taxon>
        <taxon>Stylosanthes</taxon>
    </lineage>
</organism>
<gene>
    <name evidence="1" type="ORF">PIB30_042082</name>
</gene>
<keyword evidence="2" id="KW-1185">Reference proteome</keyword>
<comment type="caution">
    <text evidence="1">The sequence shown here is derived from an EMBL/GenBank/DDBJ whole genome shotgun (WGS) entry which is preliminary data.</text>
</comment>
<sequence>MRAKLGEFGLARIFSSEDDTHVSIAVVGTFRYLDPENTLERGGVKDEGLLVPKELGAEANVTRNILAGNNYSMAYARTPQEILRIVYGTGHEGVPGGFYPKGGDGDIVKSFLK</sequence>
<reference evidence="1 2" key="1">
    <citation type="journal article" date="2023" name="Plants (Basel)">
        <title>Bridging the Gap: Combining Genomics and Transcriptomics Approaches to Understand Stylosanthes scabra, an Orphan Legume from the Brazilian Caatinga.</title>
        <authorList>
            <person name="Ferreira-Neto J.R.C."/>
            <person name="da Silva M.D."/>
            <person name="Binneck E."/>
            <person name="de Melo N.F."/>
            <person name="da Silva R.H."/>
            <person name="de Melo A.L.T.M."/>
            <person name="Pandolfi V."/>
            <person name="Bustamante F.O."/>
            <person name="Brasileiro-Vidal A.C."/>
            <person name="Benko-Iseppon A.M."/>
        </authorList>
    </citation>
    <scope>NUCLEOTIDE SEQUENCE [LARGE SCALE GENOMIC DNA]</scope>
    <source>
        <tissue evidence="1">Leaves</tissue>
    </source>
</reference>
<dbReference type="SUPFAM" id="SSF56112">
    <property type="entry name" value="Protein kinase-like (PK-like)"/>
    <property type="match status" value="1"/>
</dbReference>
<dbReference type="InterPro" id="IPR052965">
    <property type="entry name" value="Pigment-catalase-like"/>
</dbReference>
<proteinExistence type="predicted"/>
<dbReference type="Proteomes" id="UP001341840">
    <property type="component" value="Unassembled WGS sequence"/>
</dbReference>
<protein>
    <recommendedName>
        <fullName evidence="3">Protein kinase domain-containing protein</fullName>
    </recommendedName>
</protein>
<dbReference type="PANTHER" id="PTHR31694">
    <property type="entry name" value="DESICCATION-LIKE PROTEIN"/>
    <property type="match status" value="1"/>
</dbReference>
<dbReference type="EMBL" id="JASCZI010060652">
    <property type="protein sequence ID" value="MED6134984.1"/>
    <property type="molecule type" value="Genomic_DNA"/>
</dbReference>